<proteinExistence type="inferred from homology"/>
<evidence type="ECO:0000256" key="1">
    <source>
        <dbReference type="ARBA" id="ARBA00007689"/>
    </source>
</evidence>
<dbReference type="InterPro" id="IPR005545">
    <property type="entry name" value="YCII"/>
</dbReference>
<dbReference type="Gene3D" id="3.30.70.1060">
    <property type="entry name" value="Dimeric alpha+beta barrel"/>
    <property type="match status" value="1"/>
</dbReference>
<keyword evidence="4" id="KW-1185">Reference proteome</keyword>
<sequence length="116" mass="12939">MRFVVMVKGDPEIEAGRQPSTEEFAEMAEFNEELLRSGMLEMAEGLQPSAEGVRVLFDGDAEPQVTDGPFAETKELIAGFWILRADSLAEVVELMKRVPNPDGRPGEIEIRRIAEF</sequence>
<protein>
    <submittedName>
        <fullName evidence="3">YciI family protein</fullName>
    </submittedName>
</protein>
<dbReference type="InterPro" id="IPR011008">
    <property type="entry name" value="Dimeric_a/b-barrel"/>
</dbReference>
<dbReference type="Proteomes" id="UP001597419">
    <property type="component" value="Unassembled WGS sequence"/>
</dbReference>
<reference evidence="4" key="1">
    <citation type="journal article" date="2019" name="Int. J. Syst. Evol. Microbiol.">
        <title>The Global Catalogue of Microorganisms (GCM) 10K type strain sequencing project: providing services to taxonomists for standard genome sequencing and annotation.</title>
        <authorList>
            <consortium name="The Broad Institute Genomics Platform"/>
            <consortium name="The Broad Institute Genome Sequencing Center for Infectious Disease"/>
            <person name="Wu L."/>
            <person name="Ma J."/>
        </authorList>
    </citation>
    <scope>NUCLEOTIDE SEQUENCE [LARGE SCALE GENOMIC DNA]</scope>
    <source>
        <strain evidence="4">CGMCC 4.7643</strain>
    </source>
</reference>
<dbReference type="EMBL" id="JBHUKU010000009">
    <property type="protein sequence ID" value="MFD2460916.1"/>
    <property type="molecule type" value="Genomic_DNA"/>
</dbReference>
<dbReference type="Pfam" id="PF03795">
    <property type="entry name" value="YCII"/>
    <property type="match status" value="1"/>
</dbReference>
<accession>A0ABW5GJ87</accession>
<dbReference type="PANTHER" id="PTHR35174">
    <property type="entry name" value="BLL7171 PROTEIN-RELATED"/>
    <property type="match status" value="1"/>
</dbReference>
<evidence type="ECO:0000313" key="3">
    <source>
        <dbReference type="EMBL" id="MFD2460916.1"/>
    </source>
</evidence>
<dbReference type="PANTHER" id="PTHR35174:SF4">
    <property type="entry name" value="BLL7163 PROTEIN"/>
    <property type="match status" value="1"/>
</dbReference>
<dbReference type="RefSeq" id="WP_345394693.1">
    <property type="nucleotide sequence ID" value="NZ_BAABHG010000006.1"/>
</dbReference>
<feature type="domain" description="YCII-related" evidence="2">
    <location>
        <begin position="1"/>
        <end position="116"/>
    </location>
</feature>
<comment type="caution">
    <text evidence="3">The sequence shown here is derived from an EMBL/GenBank/DDBJ whole genome shotgun (WGS) entry which is preliminary data.</text>
</comment>
<evidence type="ECO:0000313" key="4">
    <source>
        <dbReference type="Proteomes" id="UP001597419"/>
    </source>
</evidence>
<evidence type="ECO:0000259" key="2">
    <source>
        <dbReference type="Pfam" id="PF03795"/>
    </source>
</evidence>
<organism evidence="3 4">
    <name type="scientific">Amycolatopsis samaneae</name>
    <dbReference type="NCBI Taxonomy" id="664691"/>
    <lineage>
        <taxon>Bacteria</taxon>
        <taxon>Bacillati</taxon>
        <taxon>Actinomycetota</taxon>
        <taxon>Actinomycetes</taxon>
        <taxon>Pseudonocardiales</taxon>
        <taxon>Pseudonocardiaceae</taxon>
        <taxon>Amycolatopsis</taxon>
    </lineage>
</organism>
<gene>
    <name evidence="3" type="ORF">ACFSYJ_20075</name>
</gene>
<dbReference type="SUPFAM" id="SSF54909">
    <property type="entry name" value="Dimeric alpha+beta barrel"/>
    <property type="match status" value="1"/>
</dbReference>
<comment type="similarity">
    <text evidence="1">Belongs to the YciI family.</text>
</comment>
<name>A0ABW5GJ87_9PSEU</name>